<name>A0A1H0RSW9_9PSEU</name>
<dbReference type="STRING" id="504798.SAMN05421871_113111"/>
<organism evidence="3 4">
    <name type="scientific">Actinokineospora alba</name>
    <dbReference type="NCBI Taxonomy" id="504798"/>
    <lineage>
        <taxon>Bacteria</taxon>
        <taxon>Bacillati</taxon>
        <taxon>Actinomycetota</taxon>
        <taxon>Actinomycetes</taxon>
        <taxon>Pseudonocardiales</taxon>
        <taxon>Pseudonocardiaceae</taxon>
        <taxon>Actinokineospora</taxon>
    </lineage>
</organism>
<sequence length="255" mass="25579">MMKGILAAAVAVLAGFGLGGTASADPSQVDGSVTAADLDSAQRAAAAPEVAATVGKFLGQAGGRSADVRASVGGTAVGIYELSPEFVAGGSDKVGKLSYLAVPATGTDGSTASVWTVKDPAGQWVVANIASGDLEFRHARKVPQGGVLLREPQTNTWYAVAGGSVHPLAGGKPITLAEYQRQVQARYGDKLPGSIYDRSGQAGGYGNALPPSAQMSTPDRGSEGSGAPWIVLGVLVVGVAAVAFMAATSPASRRR</sequence>
<keyword evidence="1" id="KW-0812">Transmembrane</keyword>
<dbReference type="RefSeq" id="WP_091378543.1">
    <property type="nucleotide sequence ID" value="NZ_FNDV01000013.1"/>
</dbReference>
<feature type="signal peptide" evidence="2">
    <location>
        <begin position="1"/>
        <end position="24"/>
    </location>
</feature>
<dbReference type="AlphaFoldDB" id="A0A1H0RSW9"/>
<evidence type="ECO:0000313" key="3">
    <source>
        <dbReference type="EMBL" id="SDP32557.1"/>
    </source>
</evidence>
<dbReference type="Proteomes" id="UP000199651">
    <property type="component" value="Unassembled WGS sequence"/>
</dbReference>
<evidence type="ECO:0000256" key="1">
    <source>
        <dbReference type="SAM" id="Phobius"/>
    </source>
</evidence>
<accession>A0A1H0RSW9</accession>
<keyword evidence="1" id="KW-0472">Membrane</keyword>
<dbReference type="OrthoDB" id="3470164at2"/>
<proteinExistence type="predicted"/>
<evidence type="ECO:0000313" key="4">
    <source>
        <dbReference type="Proteomes" id="UP000199651"/>
    </source>
</evidence>
<protein>
    <submittedName>
        <fullName evidence="3">Uncharacterized protein</fullName>
    </submittedName>
</protein>
<feature type="transmembrane region" description="Helical" evidence="1">
    <location>
        <begin position="226"/>
        <end position="247"/>
    </location>
</feature>
<keyword evidence="2" id="KW-0732">Signal</keyword>
<feature type="chain" id="PRO_5011609806" evidence="2">
    <location>
        <begin position="25"/>
        <end position="255"/>
    </location>
</feature>
<dbReference type="EMBL" id="FNJB01000008">
    <property type="protein sequence ID" value="SDP32557.1"/>
    <property type="molecule type" value="Genomic_DNA"/>
</dbReference>
<keyword evidence="1" id="KW-1133">Transmembrane helix</keyword>
<gene>
    <name evidence="3" type="ORF">SAMN05192558_108111</name>
</gene>
<reference evidence="4" key="1">
    <citation type="submission" date="2016-10" db="EMBL/GenBank/DDBJ databases">
        <authorList>
            <person name="Varghese N."/>
            <person name="Submissions S."/>
        </authorList>
    </citation>
    <scope>NUCLEOTIDE SEQUENCE [LARGE SCALE GENOMIC DNA]</scope>
    <source>
        <strain evidence="4">IBRC-M 10655</strain>
    </source>
</reference>
<keyword evidence="4" id="KW-1185">Reference proteome</keyword>
<evidence type="ECO:0000256" key="2">
    <source>
        <dbReference type="SAM" id="SignalP"/>
    </source>
</evidence>